<protein>
    <recommendedName>
        <fullName evidence="1">Methyltransferase type 11 domain-containing protein</fullName>
    </recommendedName>
</protein>
<dbReference type="InterPro" id="IPR029063">
    <property type="entry name" value="SAM-dependent_MTases_sf"/>
</dbReference>
<keyword evidence="3" id="KW-1185">Reference proteome</keyword>
<evidence type="ECO:0000259" key="1">
    <source>
        <dbReference type="Pfam" id="PF08241"/>
    </source>
</evidence>
<dbReference type="InterPro" id="IPR013216">
    <property type="entry name" value="Methyltransf_11"/>
</dbReference>
<dbReference type="AlphaFoldDB" id="A0AAW0THH9"/>
<dbReference type="CDD" id="cd02440">
    <property type="entry name" value="AdoMet_MTases"/>
    <property type="match status" value="1"/>
</dbReference>
<gene>
    <name evidence="2" type="ORF">O3P69_018058</name>
</gene>
<dbReference type="EMBL" id="JARAKH010000030">
    <property type="protein sequence ID" value="KAK8387134.1"/>
    <property type="molecule type" value="Genomic_DNA"/>
</dbReference>
<dbReference type="Pfam" id="PF08241">
    <property type="entry name" value="Methyltransf_11"/>
    <property type="match status" value="1"/>
</dbReference>
<dbReference type="SUPFAM" id="SSF53335">
    <property type="entry name" value="S-adenosyl-L-methionine-dependent methyltransferases"/>
    <property type="match status" value="1"/>
</dbReference>
<dbReference type="GO" id="GO:0008757">
    <property type="term" value="F:S-adenosylmethionine-dependent methyltransferase activity"/>
    <property type="evidence" value="ECO:0007669"/>
    <property type="project" value="InterPro"/>
</dbReference>
<dbReference type="PANTHER" id="PTHR42912">
    <property type="entry name" value="METHYLTRANSFERASE"/>
    <property type="match status" value="1"/>
</dbReference>
<accession>A0AAW0THH9</accession>
<evidence type="ECO:0000313" key="3">
    <source>
        <dbReference type="Proteomes" id="UP001487740"/>
    </source>
</evidence>
<evidence type="ECO:0000313" key="2">
    <source>
        <dbReference type="EMBL" id="KAK8387134.1"/>
    </source>
</evidence>
<dbReference type="Gene3D" id="3.40.50.150">
    <property type="entry name" value="Vaccinia Virus protein VP39"/>
    <property type="match status" value="1"/>
</dbReference>
<reference evidence="2 3" key="1">
    <citation type="submission" date="2023-03" db="EMBL/GenBank/DDBJ databases">
        <title>High-quality genome of Scylla paramamosain provides insights in environmental adaptation.</title>
        <authorList>
            <person name="Zhang L."/>
        </authorList>
    </citation>
    <scope>NUCLEOTIDE SEQUENCE [LARGE SCALE GENOMIC DNA]</scope>
    <source>
        <strain evidence="2">LZ_2023a</strain>
        <tissue evidence="2">Muscle</tissue>
    </source>
</reference>
<dbReference type="Proteomes" id="UP001487740">
    <property type="component" value="Unassembled WGS sequence"/>
</dbReference>
<dbReference type="PANTHER" id="PTHR42912:SF95">
    <property type="entry name" value="METHYLTRANSFERASE TYPE 11 DOMAIN-CONTAINING PROTEIN"/>
    <property type="match status" value="1"/>
</dbReference>
<comment type="caution">
    <text evidence="2">The sequence shown here is derived from an EMBL/GenBank/DDBJ whole genome shotgun (WGS) entry which is preliminary data.</text>
</comment>
<dbReference type="InterPro" id="IPR050508">
    <property type="entry name" value="Methyltransf_Superfamily"/>
</dbReference>
<sequence>MKIMSLRTSNNDHTENDLMTATKIKIAKTFKIGISPNAVVGSYNDWSTSFEEIIKQGIYNAPIIALQEVLRRVPPESRLATSVLDVGAGTGWLGTCLHKEGFRKIHALEPSEGMRRVLREKGVYTKEFPESLGTGPCSVPSNTYDVVISSGSFDEGHIPVTGLDELVRVAKKGGLVLIVVLMMKLKPTEPYTGKLEPHMEELEGKGVWIKVERRVFPNFIFEKEGVMFTFRVT</sequence>
<feature type="domain" description="Methyltransferase type 11" evidence="1">
    <location>
        <begin position="84"/>
        <end position="178"/>
    </location>
</feature>
<proteinExistence type="predicted"/>
<organism evidence="2 3">
    <name type="scientific">Scylla paramamosain</name>
    <name type="common">Mud crab</name>
    <dbReference type="NCBI Taxonomy" id="85552"/>
    <lineage>
        <taxon>Eukaryota</taxon>
        <taxon>Metazoa</taxon>
        <taxon>Ecdysozoa</taxon>
        <taxon>Arthropoda</taxon>
        <taxon>Crustacea</taxon>
        <taxon>Multicrustacea</taxon>
        <taxon>Malacostraca</taxon>
        <taxon>Eumalacostraca</taxon>
        <taxon>Eucarida</taxon>
        <taxon>Decapoda</taxon>
        <taxon>Pleocyemata</taxon>
        <taxon>Brachyura</taxon>
        <taxon>Eubrachyura</taxon>
        <taxon>Portunoidea</taxon>
        <taxon>Portunidae</taxon>
        <taxon>Portuninae</taxon>
        <taxon>Scylla</taxon>
    </lineage>
</organism>
<name>A0AAW0THH9_SCYPA</name>